<dbReference type="Pfam" id="PF07973">
    <property type="entry name" value="tRNA_SAD"/>
    <property type="match status" value="1"/>
</dbReference>
<dbReference type="Gene3D" id="3.30.980.10">
    <property type="entry name" value="Threonyl-trna Synthetase, Chain A, domain 2"/>
    <property type="match status" value="1"/>
</dbReference>
<proteinExistence type="predicted"/>
<dbReference type="PANTHER" id="PTHR43462">
    <property type="entry name" value="ALANYL-TRNA EDITING PROTEIN"/>
    <property type="match status" value="1"/>
</dbReference>
<dbReference type="PROSITE" id="PS50860">
    <property type="entry name" value="AA_TRNA_LIGASE_II_ALA"/>
    <property type="match status" value="1"/>
</dbReference>
<dbReference type="InterPro" id="IPR018163">
    <property type="entry name" value="Thr/Ala-tRNA-synth_IIc_edit"/>
</dbReference>
<dbReference type="EMBL" id="LOJF01000009">
    <property type="protein sequence ID" value="KUH58355.1"/>
    <property type="molecule type" value="Genomic_DNA"/>
</dbReference>
<evidence type="ECO:0000313" key="7">
    <source>
        <dbReference type="Proteomes" id="UP000054078"/>
    </source>
</evidence>
<comment type="caution">
    <text evidence="6">The sequence shown here is derived from an EMBL/GenBank/DDBJ whole genome shotgun (WGS) entry which is preliminary data.</text>
</comment>
<dbReference type="Proteomes" id="UP000054078">
    <property type="component" value="Unassembled WGS sequence"/>
</dbReference>
<reference evidence="6 7" key="1">
    <citation type="submission" date="2015-12" db="EMBL/GenBank/DDBJ databases">
        <title>Draft Genome Sequence of Olsenella scatoligenes SK9K4T; a Producer of 3-Methylindole- (skatole) and 4-Methylphenol- (p-cresol) Isolated from Pig Feces.</title>
        <authorList>
            <person name="Li X."/>
            <person name="Borg B."/>
            <person name="Canibe N."/>
        </authorList>
    </citation>
    <scope>NUCLEOTIDE SEQUENCE [LARGE SCALE GENOMIC DNA]</scope>
    <source>
        <strain evidence="6 7">SK9K4</strain>
    </source>
</reference>
<dbReference type="AlphaFoldDB" id="A0A100YVB7"/>
<sequence>METFDELYYREPYTREFDASVVSCEPADEGFAIELDQTAFYPTGGGQPGDRGTLSVGTDEGQVVAHVREAVPGEGAGEVIHLSDISLPVGASVHGCLDWTWRRDNMDAHTGEHIVSGIVHALFGYNNVGFHMGERCIEVDFDGVLTSDDALDVERRANAAIREDVSVEALLPSPAELAEMDYRSKKDHDGQIRVVRIAGVDSCACCGTHVSSTGQVGLIKILRVTTKKKRTRLELLCGRRALEACEAAMAALRDTSNFLTVGDEEVPEAVRRLSTERDDLKHQLKQAGRKQIDQYVATLAPEGSLAVCCLPELDVEDLRYLCEQVLERTDATVCAGISPVEDCPRLAYVIASTDADLRPACKELNRRLDGRGGGKAQLVQGSWASSSDAALTAIRDVLG</sequence>
<name>A0A100YVB7_TRASO</name>
<dbReference type="OrthoDB" id="9812949at2"/>
<comment type="subcellular location">
    <subcellularLocation>
        <location evidence="2">Cytoplasm</location>
    </subcellularLocation>
</comment>
<dbReference type="InterPro" id="IPR051335">
    <property type="entry name" value="Alanyl-tRNA_Editing_Enzymes"/>
</dbReference>
<dbReference type="GO" id="GO:0003676">
    <property type="term" value="F:nucleic acid binding"/>
    <property type="evidence" value="ECO:0007669"/>
    <property type="project" value="InterPro"/>
</dbReference>
<organism evidence="6 7">
    <name type="scientific">Tractidigestivibacter scatoligenes</name>
    <name type="common">Olsenella scatoligenes</name>
    <dbReference type="NCBI Taxonomy" id="1299998"/>
    <lineage>
        <taxon>Bacteria</taxon>
        <taxon>Bacillati</taxon>
        <taxon>Actinomycetota</taxon>
        <taxon>Coriobacteriia</taxon>
        <taxon>Coriobacteriales</taxon>
        <taxon>Atopobiaceae</taxon>
        <taxon>Tractidigestivibacter</taxon>
    </lineage>
</organism>
<dbReference type="Gene3D" id="3.10.310.40">
    <property type="match status" value="1"/>
</dbReference>
<evidence type="ECO:0000256" key="1">
    <source>
        <dbReference type="ARBA" id="ARBA00001947"/>
    </source>
</evidence>
<evidence type="ECO:0000313" key="6">
    <source>
        <dbReference type="EMBL" id="KUH58355.1"/>
    </source>
</evidence>
<dbReference type="SUPFAM" id="SSF55186">
    <property type="entry name" value="ThrRS/AlaRS common domain"/>
    <property type="match status" value="1"/>
</dbReference>
<dbReference type="STRING" id="1299998.AUL39_04920"/>
<feature type="domain" description="Alanyl-transfer RNA synthetases family profile" evidence="5">
    <location>
        <begin position="1"/>
        <end position="223"/>
    </location>
</feature>
<keyword evidence="7" id="KW-1185">Reference proteome</keyword>
<evidence type="ECO:0000256" key="2">
    <source>
        <dbReference type="ARBA" id="ARBA00004496"/>
    </source>
</evidence>
<dbReference type="RefSeq" id="WP_059054318.1">
    <property type="nucleotide sequence ID" value="NZ_LOJF01000009.1"/>
</dbReference>
<protein>
    <recommendedName>
        <fullName evidence="5">Alanyl-transfer RNA synthetases family profile domain-containing protein</fullName>
    </recommendedName>
</protein>
<dbReference type="InterPro" id="IPR009000">
    <property type="entry name" value="Transl_B-barrel_sf"/>
</dbReference>
<evidence type="ECO:0000259" key="5">
    <source>
        <dbReference type="PROSITE" id="PS50860"/>
    </source>
</evidence>
<keyword evidence="3" id="KW-0479">Metal-binding</keyword>
<dbReference type="GO" id="GO:0006419">
    <property type="term" value="P:alanyl-tRNA aminoacylation"/>
    <property type="evidence" value="ECO:0007669"/>
    <property type="project" value="InterPro"/>
</dbReference>
<dbReference type="GO" id="GO:0046872">
    <property type="term" value="F:metal ion binding"/>
    <property type="evidence" value="ECO:0007669"/>
    <property type="project" value="UniProtKB-KW"/>
</dbReference>
<comment type="cofactor">
    <cofactor evidence="1">
        <name>Zn(2+)</name>
        <dbReference type="ChEBI" id="CHEBI:29105"/>
    </cofactor>
</comment>
<dbReference type="GO" id="GO:0002196">
    <property type="term" value="F:Ser-tRNA(Ala) deacylase activity"/>
    <property type="evidence" value="ECO:0007669"/>
    <property type="project" value="TreeGrafter"/>
</dbReference>
<dbReference type="GO" id="GO:0005737">
    <property type="term" value="C:cytoplasm"/>
    <property type="evidence" value="ECO:0007669"/>
    <property type="project" value="UniProtKB-SubCell"/>
</dbReference>
<keyword evidence="4" id="KW-0862">Zinc</keyword>
<dbReference type="SUPFAM" id="SSF50447">
    <property type="entry name" value="Translation proteins"/>
    <property type="match status" value="1"/>
</dbReference>
<dbReference type="InterPro" id="IPR018165">
    <property type="entry name" value="Ala-tRNA-synth_IIc_core"/>
</dbReference>
<dbReference type="PANTHER" id="PTHR43462:SF1">
    <property type="entry name" value="ALANYL-TRNA EDITING PROTEIN AARSD1"/>
    <property type="match status" value="1"/>
</dbReference>
<dbReference type="GO" id="GO:0004813">
    <property type="term" value="F:alanine-tRNA ligase activity"/>
    <property type="evidence" value="ECO:0007669"/>
    <property type="project" value="InterPro"/>
</dbReference>
<gene>
    <name evidence="6" type="ORF">AUL39_04920</name>
</gene>
<dbReference type="SMART" id="SM00863">
    <property type="entry name" value="tRNA_SAD"/>
    <property type="match status" value="1"/>
</dbReference>
<dbReference type="GO" id="GO:0005524">
    <property type="term" value="F:ATP binding"/>
    <property type="evidence" value="ECO:0007669"/>
    <property type="project" value="InterPro"/>
</dbReference>
<evidence type="ECO:0000256" key="4">
    <source>
        <dbReference type="ARBA" id="ARBA00022833"/>
    </source>
</evidence>
<dbReference type="InterPro" id="IPR012947">
    <property type="entry name" value="tRNA_SAD"/>
</dbReference>
<evidence type="ECO:0000256" key="3">
    <source>
        <dbReference type="ARBA" id="ARBA00022723"/>
    </source>
</evidence>
<accession>A0A100YVB7</accession>
<dbReference type="Gene3D" id="2.40.30.130">
    <property type="match status" value="1"/>
</dbReference>